<dbReference type="GO" id="GO:0005509">
    <property type="term" value="F:calcium ion binding"/>
    <property type="evidence" value="ECO:0007669"/>
    <property type="project" value="InterPro"/>
</dbReference>
<dbReference type="InterPro" id="IPR010221">
    <property type="entry name" value="VCBS_dom"/>
</dbReference>
<dbReference type="PANTHER" id="PTHR14139">
    <property type="entry name" value="CALSYNTENIN"/>
    <property type="match status" value="1"/>
</dbReference>
<dbReference type="PROSITE" id="PS50268">
    <property type="entry name" value="CADHERIN_2"/>
    <property type="match status" value="1"/>
</dbReference>
<dbReference type="InterPro" id="IPR015919">
    <property type="entry name" value="Cadherin-like_sf"/>
</dbReference>
<reference evidence="3 4" key="1">
    <citation type="submission" date="2014-02" db="EMBL/GenBank/DDBJ databases">
        <title>Expanding our view of genomic diversity in Candidatus Accumulibacter clades.</title>
        <authorList>
            <person name="Skennerton C.T."/>
            <person name="Barr J.J."/>
            <person name="Slater F.R."/>
            <person name="Bond P.L."/>
            <person name="Tyson G.W."/>
        </authorList>
    </citation>
    <scope>NUCLEOTIDE SEQUENCE [LARGE SCALE GENOMIC DNA]</scope>
    <source>
        <strain evidence="4">BA-92</strain>
    </source>
</reference>
<dbReference type="Gene3D" id="2.60.40.3440">
    <property type="match status" value="4"/>
</dbReference>
<dbReference type="PATRIC" id="fig|1454003.3.peg.1935"/>
<dbReference type="NCBIfam" id="NF012211">
    <property type="entry name" value="tand_rpt_95"/>
    <property type="match status" value="11"/>
</dbReference>
<dbReference type="Gene3D" id="2.60.40.1200">
    <property type="match status" value="6"/>
</dbReference>
<protein>
    <submittedName>
        <fullName evidence="3">VCBS repeat protein</fullName>
    </submittedName>
</protein>
<dbReference type="Proteomes" id="UP000021816">
    <property type="component" value="Unassembled WGS sequence"/>
</dbReference>
<dbReference type="NCBIfam" id="TIGR01965">
    <property type="entry name" value="VCBS_repeat"/>
    <property type="match status" value="7"/>
</dbReference>
<dbReference type="PANTHER" id="PTHR14139:SF2">
    <property type="entry name" value="CALSYNTENIN-1"/>
    <property type="match status" value="1"/>
</dbReference>
<sequence length="2260" mass="224354">MTYTLNDVAGATATATLDITVTPVADITADSLTTNSTAGLTFNPLAGTNGATADTFDDATAAISAIGDASHGSAVLNPDGTITYTPTPGYVGPDSFSYTVTSGGVSETATISVIVTNAVPVGNPDTASTPEDTLLIGNVLSNDSDPDSGDSLSVTQFVVDGVTVVVPAGPVGGSMTIAGVGTLTLKADGSYSFTPLADWNGNLPTVTYTLGDVAGATATATLDITVTPVADITADSVSTNSTAAVSFDPLAGSNGASADNFEDPAAAISAIGDASHGSAVLNPDGTITYTPTPGYVGPDSFSYTVTSGGVSETATISVIVTNAAPVTAPDIASTLEDTLLTGNLLSNDSDPDSGDSLSVSQFVVDGVTVAVPAGPVGGSTLIAGVGTLTVRADGSYTFSPMADWNGDVPTVSYSVRDIAGATASSTLSITVGGVNDPPTANADAYDTTDTAGPPGGTPISGTVLLNDSDPDAGTVLQVVAINAGAGSVGGDTSGSFGSLTLHADGTFSYAVDQGNATVVTLQRGESLTETFSYTISDGDGGSSTATLVFTIHGTNDAPSAGNDSNTIVEGQVSASGNVISGARISGGGISSTNPAARDIDPNGDPLTITEIRIADDTAGSIGALFAGQFGSIRLDAGGDYVYALDNANPAVQALHAGETLTDHFVYTTSDGRGSFVDATITITITGTNDAPLAVVDVNSISEDAPTPVTGNVLLNDSDVDKNSALSVTAVSAASPGAVDGNTTGRFGTLSLNADGSYSYRLDTSSGAVQALAVGQTLSDIFAYTASDGEGGSASSTLTITINGSNDAPLAVGVLADQQDNDHAVAAFDVSAGFGDVDLGDALVFAASGLPAGLSIDPLSGVIGGTIASSASQGGVAGDGVYNIIVTATDGHGASAAQTFVWTVNNPAPMATDNAYGIGADDAAAVIGNAISDTTADSDPDGDTLSAAVVSNAAGSSGGLFSVAADGVVTFDPNGAFADLGAGQARDTTYTYTLIDADGGSDTATISVTVSGVNDAPVAAPDFASTPEDALLTGNLLSNDSDPDAGDGLTVTRFVVDGVAVDVPAGAVGGSTLIAGIGTLTVKADGSYSFDPLTNWNGNVLTVSYSIRDSAGATASSSLSITVGGVNDPPTANDDNYDTTDTAGPPGGTPISGNVLGNDSDPDAGTTLQVVAIDGGVGSVGGDTAGSFGKLVLNADGSFAYAVDPGNAAVVSLQRGDLLTETFSYTITDGDGATSTATITFTIHGTNDAASAGNDSNSIEEEQASASGNVISGARISGGGVSSTDPAAKDTDPNGDPLTVTEIRLPDNTAGVVGGAPLAGQFGSITLDAGGDYVYALDNANPAVQALHDGETLTDHFVYTTSDGRGSFVDATITITITGTNDAPLAVADINRISEDSPTPVSGNVLLNDSDVDSNSTLGVSAVSGAAPGAVNGNTSGSFGTLMLNVDGSYSYRLDNRNSAVQALAVGQTLTDAFAYTAADGEGGSASTTLTITIDGENDAPLAHADTASVAEDTLLTGNVLSNDSDPDSGDRLTVTQFVVDGVTVAVPAGAVGGSTTIVGVGTLTLTADGDYRFTPQPDWNGSVPTVTYSLRDTAGAIATSSLDITVTPVADSTADSVTTSSSAVLVFDPLAGTNGATADSFEDPAAAITAIGAPAHGSAVLNPDGTISYTPRPGFVGADSFSYTVSSGGVSETATISIAVSNAAPTARPDIGVTPEDTPLSGNVLSNDTDSDAGDRLTITQFVVDGVTVAVPAGAVGGSTTIAGVGTLTLTADGDYRFTPQPDWNGSVPSVTYSVRDTAGATTTSRLDITVTPVADSTADSVTTNSTGALAFDPLTGTNGATADNFEDPAAAISAIGAPAHGSAVLNPDGTITYTPVAGYVGADSFSYTVSSGGVSETATISIAVSNAAPIARPDIGVTLEDTPLSGNVLSNDSDSDPGDSKTVIGFVVDGVSVAVPAGSVGASTAIAGVGQLTFKADGSYRFNPLADWNGRVPPVTYTVRDTAGATASSSLTITVIPVPDSRVPPYVLQTFDLARWLDVDLIDRIIERLEQPFIPAQYVLQQVGRAQDSLAEAVAALLGVYEVRQHGELRSLIRDFYQTMTPAQFVLDQGVGFSHELLAELQQRALLGSRMAIGGESLYDDFSIFSPLRIAANSGGLVAGSGIVFATADLGTAVEPAAVPDLAKATKVASAARAPSTLMAVAATESEDGIERGAGKGSAADGLLPPVPSALRATPAAAARSFSEQLRQSQSERRRVPLV</sequence>
<evidence type="ECO:0000313" key="3">
    <source>
        <dbReference type="EMBL" id="EXI80240.1"/>
    </source>
</evidence>
<feature type="compositionally biased region" description="Basic and acidic residues" evidence="1">
    <location>
        <begin position="2251"/>
        <end position="2260"/>
    </location>
</feature>
<dbReference type="InterPro" id="IPR040853">
    <property type="entry name" value="RapA2_cadherin-like"/>
</dbReference>
<dbReference type="Pfam" id="PF17803">
    <property type="entry name" value="Cadherin_4"/>
    <property type="match status" value="9"/>
</dbReference>
<dbReference type="STRING" id="1454003.AW10_01886"/>
<dbReference type="GO" id="GO:0007156">
    <property type="term" value="P:homophilic cell adhesion via plasma membrane adhesion molecules"/>
    <property type="evidence" value="ECO:0007669"/>
    <property type="project" value="InterPro"/>
</dbReference>
<feature type="region of interest" description="Disordered" evidence="1">
    <location>
        <begin position="1123"/>
        <end position="1150"/>
    </location>
</feature>
<accession>A0A011PTT3</accession>
<dbReference type="InterPro" id="IPR013783">
    <property type="entry name" value="Ig-like_fold"/>
</dbReference>
<name>A0A011PTT3_9PROT</name>
<dbReference type="Pfam" id="PF17963">
    <property type="entry name" value="Big_9"/>
    <property type="match status" value="6"/>
</dbReference>
<evidence type="ECO:0000256" key="1">
    <source>
        <dbReference type="SAM" id="MobiDB-lite"/>
    </source>
</evidence>
<organism evidence="3 4">
    <name type="scientific">Candidatus Accumulibacter appositus</name>
    <dbReference type="NCBI Taxonomy" id="1454003"/>
    <lineage>
        <taxon>Bacteria</taxon>
        <taxon>Pseudomonadati</taxon>
        <taxon>Pseudomonadota</taxon>
        <taxon>Betaproteobacteria</taxon>
        <taxon>Candidatus Accumulibacter</taxon>
    </lineage>
</organism>
<feature type="region of interest" description="Disordered" evidence="1">
    <location>
        <begin position="2235"/>
        <end position="2260"/>
    </location>
</feature>
<dbReference type="SUPFAM" id="SSF49313">
    <property type="entry name" value="Cadherin-like"/>
    <property type="match status" value="1"/>
</dbReference>
<evidence type="ECO:0000259" key="2">
    <source>
        <dbReference type="PROSITE" id="PS50268"/>
    </source>
</evidence>
<feature type="domain" description="Cadherin" evidence="2">
    <location>
        <begin position="937"/>
        <end position="1022"/>
    </location>
</feature>
<dbReference type="EMBL" id="JEMX01000038">
    <property type="protein sequence ID" value="EXI80240.1"/>
    <property type="molecule type" value="Genomic_DNA"/>
</dbReference>
<feature type="compositionally biased region" description="Low complexity" evidence="1">
    <location>
        <begin position="1126"/>
        <end position="1143"/>
    </location>
</feature>
<feature type="region of interest" description="Disordered" evidence="1">
    <location>
        <begin position="1708"/>
        <end position="1731"/>
    </location>
</feature>
<dbReference type="InterPro" id="IPR002126">
    <property type="entry name" value="Cadherin-like_dom"/>
</dbReference>
<dbReference type="Pfam" id="PF05345">
    <property type="entry name" value="He_PIG"/>
    <property type="match status" value="1"/>
</dbReference>
<dbReference type="GO" id="GO:0016020">
    <property type="term" value="C:membrane"/>
    <property type="evidence" value="ECO:0007669"/>
    <property type="project" value="InterPro"/>
</dbReference>
<proteinExistence type="predicted"/>
<gene>
    <name evidence="3" type="ORF">AW10_01886</name>
</gene>
<feature type="compositionally biased region" description="Low complexity" evidence="1">
    <location>
        <begin position="2235"/>
        <end position="2250"/>
    </location>
</feature>
<dbReference type="Gene3D" id="2.60.40.10">
    <property type="entry name" value="Immunoglobulins"/>
    <property type="match status" value="5"/>
</dbReference>
<comment type="caution">
    <text evidence="3">The sequence shown here is derived from an EMBL/GenBank/DDBJ whole genome shotgun (WGS) entry which is preliminary data.</text>
</comment>
<evidence type="ECO:0000313" key="4">
    <source>
        <dbReference type="Proteomes" id="UP000021816"/>
    </source>
</evidence>
<feature type="region of interest" description="Disordered" evidence="1">
    <location>
        <begin position="2211"/>
        <end position="2230"/>
    </location>
</feature>